<dbReference type="GO" id="GO:0042597">
    <property type="term" value="C:periplasmic space"/>
    <property type="evidence" value="ECO:0007669"/>
    <property type="project" value="UniProtKB-SubCell"/>
</dbReference>
<dbReference type="AlphaFoldDB" id="A0A1M5HKJ8"/>
<evidence type="ECO:0000256" key="3">
    <source>
        <dbReference type="ARBA" id="ARBA00022729"/>
    </source>
</evidence>
<feature type="chain" id="PRO_5012906276" evidence="4">
    <location>
        <begin position="28"/>
        <end position="350"/>
    </location>
</feature>
<evidence type="ECO:0000256" key="2">
    <source>
        <dbReference type="ARBA" id="ARBA00010742"/>
    </source>
</evidence>
<dbReference type="RefSeq" id="WP_079599887.1">
    <property type="nucleotide sequence ID" value="NZ_LT670817.1"/>
</dbReference>
<dbReference type="PANTHER" id="PTHR30024">
    <property type="entry name" value="ALIPHATIC SULFONATES-BINDING PROTEIN-RELATED"/>
    <property type="match status" value="1"/>
</dbReference>
<proteinExistence type="inferred from homology"/>
<evidence type="ECO:0000256" key="1">
    <source>
        <dbReference type="ARBA" id="ARBA00004418"/>
    </source>
</evidence>
<gene>
    <name evidence="6" type="ORF">SAMN05443248_0517</name>
</gene>
<evidence type="ECO:0000313" key="6">
    <source>
        <dbReference type="EMBL" id="SHG16470.1"/>
    </source>
</evidence>
<dbReference type="EMBL" id="LT670817">
    <property type="protein sequence ID" value="SHG16470.1"/>
    <property type="molecule type" value="Genomic_DNA"/>
</dbReference>
<dbReference type="InterPro" id="IPR015168">
    <property type="entry name" value="SsuA/THI5"/>
</dbReference>
<dbReference type="Pfam" id="PF09084">
    <property type="entry name" value="NMT1"/>
    <property type="match status" value="1"/>
</dbReference>
<reference evidence="6 7" key="1">
    <citation type="submission" date="2016-11" db="EMBL/GenBank/DDBJ databases">
        <authorList>
            <person name="Jaros S."/>
            <person name="Januszkiewicz K."/>
            <person name="Wedrychowicz H."/>
        </authorList>
    </citation>
    <scope>NUCLEOTIDE SEQUENCE [LARGE SCALE GENOMIC DNA]</scope>
    <source>
        <strain evidence="6 7">GAS138</strain>
    </source>
</reference>
<feature type="signal peptide" evidence="4">
    <location>
        <begin position="1"/>
        <end position="27"/>
    </location>
</feature>
<dbReference type="Proteomes" id="UP000189796">
    <property type="component" value="Chromosome I"/>
</dbReference>
<name>A0A1M5HKJ8_9BRAD</name>
<keyword evidence="3 4" id="KW-0732">Signal</keyword>
<evidence type="ECO:0000313" key="7">
    <source>
        <dbReference type="Proteomes" id="UP000189796"/>
    </source>
</evidence>
<feature type="domain" description="SsuA/THI5-like" evidence="5">
    <location>
        <begin position="51"/>
        <end position="269"/>
    </location>
</feature>
<dbReference type="SUPFAM" id="SSF53850">
    <property type="entry name" value="Periplasmic binding protein-like II"/>
    <property type="match status" value="1"/>
</dbReference>
<comment type="subcellular location">
    <subcellularLocation>
        <location evidence="1">Periplasm</location>
    </subcellularLocation>
</comment>
<evidence type="ECO:0000259" key="5">
    <source>
        <dbReference type="Pfam" id="PF09084"/>
    </source>
</evidence>
<dbReference type="PANTHER" id="PTHR30024:SF47">
    <property type="entry name" value="TAURINE-BINDING PERIPLASMIC PROTEIN"/>
    <property type="match status" value="1"/>
</dbReference>
<protein>
    <submittedName>
        <fullName evidence="6">NitT/TauT family transport system substrate-binding protein</fullName>
    </submittedName>
</protein>
<accession>A0A1M5HKJ8</accession>
<organism evidence="6 7">
    <name type="scientific">Bradyrhizobium erythrophlei</name>
    <dbReference type="NCBI Taxonomy" id="1437360"/>
    <lineage>
        <taxon>Bacteria</taxon>
        <taxon>Pseudomonadati</taxon>
        <taxon>Pseudomonadota</taxon>
        <taxon>Alphaproteobacteria</taxon>
        <taxon>Hyphomicrobiales</taxon>
        <taxon>Nitrobacteraceae</taxon>
        <taxon>Bradyrhizobium</taxon>
    </lineage>
</organism>
<sequence length="350" mass="37747">MKKQSFTFNLCATSAIVLATCSGQAAAQTPRANGETLGIQNYASTTGNMHAIVAKEKGFCQKYNFKCEIRTINSTSLGLQALVGKTIDITQSGAELVGAAVVAGAEVVIVGTSLPANVLSISVRNDVPVPSRDKGYPAIMNDFKGKRIGVSARGSSSEKHFNAMLKDAGLKPEDVTYVAVGAPSTTYTALAIGKQIDAAIMFQPLTQICKFNKTCGTLIDMTVGEGPKSLEATIGANIVFAARKEMVESNPKLMEAFYAAMTDAAAWFRDPKNFDELVKIYTPMISFGDMAGADEMRRNWIKSVIPAYSRDLKVKVSALQELMDFSFENKIIDVKVEAKRVLWDKAPQTP</sequence>
<dbReference type="Gene3D" id="3.40.190.10">
    <property type="entry name" value="Periplasmic binding protein-like II"/>
    <property type="match status" value="3"/>
</dbReference>
<dbReference type="OrthoDB" id="7808807at2"/>
<comment type="similarity">
    <text evidence="2">Belongs to the bacterial solute-binding protein SsuA/TauA family.</text>
</comment>
<evidence type="ECO:0000256" key="4">
    <source>
        <dbReference type="SAM" id="SignalP"/>
    </source>
</evidence>